<evidence type="ECO:0000313" key="2">
    <source>
        <dbReference type="EMBL" id="MEA9358522.1"/>
    </source>
</evidence>
<dbReference type="Gene3D" id="2.40.10.220">
    <property type="entry name" value="predicted glycosyltransferase like domains"/>
    <property type="match status" value="1"/>
</dbReference>
<proteinExistence type="predicted"/>
<evidence type="ECO:0000313" key="3">
    <source>
        <dbReference type="Proteomes" id="UP001302274"/>
    </source>
</evidence>
<sequence>MERHLSLIKTDYQELEKRVFPRFPFGFMIFKEESGNKMVFEVKDISLTGMQLCFKDGTHDYKVGSTISGELHWRAATVKIKAKIQWVREAALGLSFDSSISFEEKMRSFLSFDNIVAHIKPLHNTNITMDLPNNLKYWLKSDGVLDLFVWEHSSQGISRFQVMMMEHFIEWEEGVGLKTGKIITQRDLDTPLSQEDEFIFQIDETVVSDKVEMALGVVRLISEDHLPLDAKEFLIYKLGG</sequence>
<keyword evidence="3" id="KW-1185">Reference proteome</keyword>
<name>A0ABU5VZN8_9BACT</name>
<accession>A0ABU5VZN8</accession>
<gene>
    <name evidence="2" type="ORF">SHI21_19960</name>
</gene>
<comment type="caution">
    <text evidence="2">The sequence shown here is derived from an EMBL/GenBank/DDBJ whole genome shotgun (WGS) entry which is preliminary data.</text>
</comment>
<feature type="domain" description="PilZ" evidence="1">
    <location>
        <begin position="16"/>
        <end position="104"/>
    </location>
</feature>
<dbReference type="Proteomes" id="UP001302274">
    <property type="component" value="Unassembled WGS sequence"/>
</dbReference>
<dbReference type="Pfam" id="PF07238">
    <property type="entry name" value="PilZ"/>
    <property type="match status" value="1"/>
</dbReference>
<evidence type="ECO:0000259" key="1">
    <source>
        <dbReference type="Pfam" id="PF07238"/>
    </source>
</evidence>
<dbReference type="SUPFAM" id="SSF141371">
    <property type="entry name" value="PilZ domain-like"/>
    <property type="match status" value="1"/>
</dbReference>
<protein>
    <submittedName>
        <fullName evidence="2">PilZ domain-containing protein</fullName>
    </submittedName>
</protein>
<dbReference type="EMBL" id="JAYGJQ010000003">
    <property type="protein sequence ID" value="MEA9358522.1"/>
    <property type="molecule type" value="Genomic_DNA"/>
</dbReference>
<reference evidence="2 3" key="1">
    <citation type="submission" date="2023-11" db="EMBL/GenBank/DDBJ databases">
        <title>A Novel Polar Bacteriovorax (B. antarcticus) Isolated from the Biocrust in Antarctica.</title>
        <authorList>
            <person name="Mun W."/>
            <person name="Choi S.Y."/>
            <person name="Mitchell R.J."/>
        </authorList>
    </citation>
    <scope>NUCLEOTIDE SEQUENCE [LARGE SCALE GENOMIC DNA]</scope>
    <source>
        <strain evidence="2 3">PP10</strain>
    </source>
</reference>
<dbReference type="RefSeq" id="WP_323578969.1">
    <property type="nucleotide sequence ID" value="NZ_JAYGJQ010000003.1"/>
</dbReference>
<dbReference type="InterPro" id="IPR009875">
    <property type="entry name" value="PilZ_domain"/>
</dbReference>
<organism evidence="2 3">
    <name type="scientific">Bacteriovorax antarcticus</name>
    <dbReference type="NCBI Taxonomy" id="3088717"/>
    <lineage>
        <taxon>Bacteria</taxon>
        <taxon>Pseudomonadati</taxon>
        <taxon>Bdellovibrionota</taxon>
        <taxon>Bacteriovoracia</taxon>
        <taxon>Bacteriovoracales</taxon>
        <taxon>Bacteriovoracaceae</taxon>
        <taxon>Bacteriovorax</taxon>
    </lineage>
</organism>